<comment type="similarity">
    <text evidence="4">Belongs to the adenylate kinase family.</text>
</comment>
<dbReference type="SUPFAM" id="SSF52540">
    <property type="entry name" value="P-loop containing nucleoside triphosphate hydrolases"/>
    <property type="match status" value="1"/>
</dbReference>
<dbReference type="Proteomes" id="UP000567179">
    <property type="component" value="Unassembled WGS sequence"/>
</dbReference>
<dbReference type="InterPro" id="IPR006259">
    <property type="entry name" value="Adenyl_kin_sub"/>
</dbReference>
<dbReference type="PROSITE" id="PS00113">
    <property type="entry name" value="ADENYLATE_KINASE"/>
    <property type="match status" value="1"/>
</dbReference>
<name>A0A8H5FBI2_9AGAR</name>
<keyword evidence="2" id="KW-0547">Nucleotide-binding</keyword>
<evidence type="ECO:0000259" key="7">
    <source>
        <dbReference type="Pfam" id="PF05191"/>
    </source>
</evidence>
<reference evidence="8 9" key="1">
    <citation type="journal article" date="2020" name="ISME J.">
        <title>Uncovering the hidden diversity of litter-decomposition mechanisms in mushroom-forming fungi.</title>
        <authorList>
            <person name="Floudas D."/>
            <person name="Bentzer J."/>
            <person name="Ahren D."/>
            <person name="Johansson T."/>
            <person name="Persson P."/>
            <person name="Tunlid A."/>
        </authorList>
    </citation>
    <scope>NUCLEOTIDE SEQUENCE [LARGE SCALE GENOMIC DNA]</scope>
    <source>
        <strain evidence="8 9">CBS 101986</strain>
    </source>
</reference>
<keyword evidence="6" id="KW-0732">Signal</keyword>
<dbReference type="NCBIfam" id="TIGR01351">
    <property type="entry name" value="adk"/>
    <property type="match status" value="1"/>
</dbReference>
<dbReference type="CDD" id="cd01428">
    <property type="entry name" value="ADK"/>
    <property type="match status" value="1"/>
</dbReference>
<dbReference type="GO" id="GO:0004017">
    <property type="term" value="F:AMP kinase activity"/>
    <property type="evidence" value="ECO:0007669"/>
    <property type="project" value="InterPro"/>
</dbReference>
<dbReference type="HAMAP" id="MF_00235">
    <property type="entry name" value="Adenylate_kinase_Adk"/>
    <property type="match status" value="1"/>
</dbReference>
<evidence type="ECO:0000256" key="1">
    <source>
        <dbReference type="ARBA" id="ARBA00022679"/>
    </source>
</evidence>
<keyword evidence="9" id="KW-1185">Reference proteome</keyword>
<feature type="chain" id="PRO_5034470405" description="Adenylate kinase active site lid domain-containing protein" evidence="6">
    <location>
        <begin position="27"/>
        <end position="374"/>
    </location>
</feature>
<accession>A0A8H5FBI2</accession>
<dbReference type="Gene3D" id="3.40.50.300">
    <property type="entry name" value="P-loop containing nucleotide triphosphate hydrolases"/>
    <property type="match status" value="1"/>
</dbReference>
<evidence type="ECO:0000256" key="5">
    <source>
        <dbReference type="SAM" id="MobiDB-lite"/>
    </source>
</evidence>
<feature type="region of interest" description="Disordered" evidence="5">
    <location>
        <begin position="293"/>
        <end position="315"/>
    </location>
</feature>
<dbReference type="Pfam" id="PF05191">
    <property type="entry name" value="ADK_lid"/>
    <property type="match status" value="1"/>
</dbReference>
<dbReference type="PANTHER" id="PTHR23359">
    <property type="entry name" value="NUCLEOTIDE KINASE"/>
    <property type="match status" value="1"/>
</dbReference>
<feature type="domain" description="Adenylate kinase active site lid" evidence="7">
    <location>
        <begin position="227"/>
        <end position="262"/>
    </location>
</feature>
<dbReference type="GO" id="GO:0005524">
    <property type="term" value="F:ATP binding"/>
    <property type="evidence" value="ECO:0007669"/>
    <property type="project" value="InterPro"/>
</dbReference>
<evidence type="ECO:0000256" key="6">
    <source>
        <dbReference type="SAM" id="SignalP"/>
    </source>
</evidence>
<comment type="caution">
    <text evidence="8">The sequence shown here is derived from an EMBL/GenBank/DDBJ whole genome shotgun (WGS) entry which is preliminary data.</text>
</comment>
<dbReference type="Pfam" id="PF00406">
    <property type="entry name" value="ADK"/>
    <property type="match status" value="1"/>
</dbReference>
<dbReference type="OrthoDB" id="439792at2759"/>
<sequence length="374" mass="40754">MSVFPLRSSLLILLAALLAAFFAAEMQSNIRAGLRQVHKHSAARSSSASLVRAQAQPQVASASTSALGGQRTVVQTTASRRAVPFSLTGPSAHMEERDERVVRMLMFGKPGAGKGTLTGRLAQKYDIVTLSTGDLIRQHIMEQTEVGRVAEGIVAAGGLLSDEIMLKMVMGKLDRLESKNWILDGFPRTVAQGQMFDAELKKSNTPLTLVVNLDVPDEVILSRISDRWVHLPSGRVYNMSYNRPKVEGFDDHTGEPLTKRPDDNPEIFARRLDAFYASTSPLLAYFAKTAASSGKTRPNSNQHPHQLSFPTPSGLKVKTLSGTTSDEIWPQLDSLLLNTFPGLRARIEPKQTKLRQIVSNAIAAEHNASASNSS</sequence>
<organism evidence="8 9">
    <name type="scientific">Psilocybe cf. subviscida</name>
    <dbReference type="NCBI Taxonomy" id="2480587"/>
    <lineage>
        <taxon>Eukaryota</taxon>
        <taxon>Fungi</taxon>
        <taxon>Dikarya</taxon>
        <taxon>Basidiomycota</taxon>
        <taxon>Agaricomycotina</taxon>
        <taxon>Agaricomycetes</taxon>
        <taxon>Agaricomycetidae</taxon>
        <taxon>Agaricales</taxon>
        <taxon>Agaricineae</taxon>
        <taxon>Strophariaceae</taxon>
        <taxon>Psilocybe</taxon>
    </lineage>
</organism>
<gene>
    <name evidence="8" type="ORF">D9619_005632</name>
</gene>
<feature type="signal peptide" evidence="6">
    <location>
        <begin position="1"/>
        <end position="26"/>
    </location>
</feature>
<evidence type="ECO:0000256" key="3">
    <source>
        <dbReference type="ARBA" id="ARBA00022777"/>
    </source>
</evidence>
<dbReference type="AlphaFoldDB" id="A0A8H5FBI2"/>
<dbReference type="InterPro" id="IPR000850">
    <property type="entry name" value="Adenylat/UMP-CMP_kin"/>
</dbReference>
<dbReference type="InterPro" id="IPR033690">
    <property type="entry name" value="Adenylat_kinase_CS"/>
</dbReference>
<dbReference type="PRINTS" id="PR00094">
    <property type="entry name" value="ADENYLTKNASE"/>
</dbReference>
<keyword evidence="1 4" id="KW-0808">Transferase</keyword>
<feature type="compositionally biased region" description="Polar residues" evidence="5">
    <location>
        <begin position="293"/>
        <end position="311"/>
    </location>
</feature>
<dbReference type="InterPro" id="IPR007862">
    <property type="entry name" value="Adenylate_kinase_lid-dom"/>
</dbReference>
<evidence type="ECO:0000256" key="4">
    <source>
        <dbReference type="RuleBase" id="RU003330"/>
    </source>
</evidence>
<evidence type="ECO:0000313" key="9">
    <source>
        <dbReference type="Proteomes" id="UP000567179"/>
    </source>
</evidence>
<evidence type="ECO:0000313" key="8">
    <source>
        <dbReference type="EMBL" id="KAF5330895.1"/>
    </source>
</evidence>
<dbReference type="FunFam" id="3.40.50.300:FF:000106">
    <property type="entry name" value="Adenylate kinase mitochondrial"/>
    <property type="match status" value="1"/>
</dbReference>
<evidence type="ECO:0000256" key="2">
    <source>
        <dbReference type="ARBA" id="ARBA00022741"/>
    </source>
</evidence>
<dbReference type="InterPro" id="IPR027417">
    <property type="entry name" value="P-loop_NTPase"/>
</dbReference>
<dbReference type="EMBL" id="JAACJJ010000001">
    <property type="protein sequence ID" value="KAF5330895.1"/>
    <property type="molecule type" value="Genomic_DNA"/>
</dbReference>
<proteinExistence type="inferred from homology"/>
<keyword evidence="3 4" id="KW-0418">Kinase</keyword>
<protein>
    <recommendedName>
        <fullName evidence="7">Adenylate kinase active site lid domain-containing protein</fullName>
    </recommendedName>
</protein>